<name>A0A0R3TYJ2_RODNA</name>
<proteinExistence type="predicted"/>
<dbReference type="WBParaSite" id="HNAJ_0001294101-mRNA-1">
    <property type="protein sequence ID" value="HNAJ_0001294101-mRNA-1"/>
    <property type="gene ID" value="HNAJ_0001294101"/>
</dbReference>
<sequence>MTTPYVTTIEPLVTEPGDVSLDAHTQRPKHVAPRENPTAGSSEVSVIPRSKKRYTQATRTSLVAANNAQIHVYGQKFLNLDLGLCQESPFTFYFVDVQQFITGTDFLSRFQLWGVR</sequence>
<dbReference type="AlphaFoldDB" id="A0A0R3TYJ2"/>
<dbReference type="OrthoDB" id="775972at2759"/>
<reference evidence="4" key="1">
    <citation type="submission" date="2017-02" db="UniProtKB">
        <authorList>
            <consortium name="WormBaseParasite"/>
        </authorList>
    </citation>
    <scope>IDENTIFICATION</scope>
</reference>
<organism evidence="4">
    <name type="scientific">Rodentolepis nana</name>
    <name type="common">Dwarf tapeworm</name>
    <name type="synonym">Hymenolepis nana</name>
    <dbReference type="NCBI Taxonomy" id="102285"/>
    <lineage>
        <taxon>Eukaryota</taxon>
        <taxon>Metazoa</taxon>
        <taxon>Spiralia</taxon>
        <taxon>Lophotrochozoa</taxon>
        <taxon>Platyhelminthes</taxon>
        <taxon>Cestoda</taxon>
        <taxon>Eucestoda</taxon>
        <taxon>Cyclophyllidea</taxon>
        <taxon>Hymenolepididae</taxon>
        <taxon>Rodentolepis</taxon>
    </lineage>
</organism>
<evidence type="ECO:0000313" key="3">
    <source>
        <dbReference type="Proteomes" id="UP000278807"/>
    </source>
</evidence>
<evidence type="ECO:0000256" key="1">
    <source>
        <dbReference type="SAM" id="MobiDB-lite"/>
    </source>
</evidence>
<evidence type="ECO:0000313" key="4">
    <source>
        <dbReference type="WBParaSite" id="HNAJ_0001294101-mRNA-1"/>
    </source>
</evidence>
<dbReference type="EMBL" id="UZAE01014788">
    <property type="protein sequence ID" value="VDO14441.1"/>
    <property type="molecule type" value="Genomic_DNA"/>
</dbReference>
<gene>
    <name evidence="2" type="ORF">HNAJ_LOCUS12915</name>
</gene>
<feature type="region of interest" description="Disordered" evidence="1">
    <location>
        <begin position="17"/>
        <end position="51"/>
    </location>
</feature>
<reference evidence="2 3" key="2">
    <citation type="submission" date="2018-11" db="EMBL/GenBank/DDBJ databases">
        <authorList>
            <consortium name="Pathogen Informatics"/>
        </authorList>
    </citation>
    <scope>NUCLEOTIDE SEQUENCE [LARGE SCALE GENOMIC DNA]</scope>
</reference>
<protein>
    <submittedName>
        <fullName evidence="2 4">Uncharacterized protein</fullName>
    </submittedName>
</protein>
<evidence type="ECO:0000313" key="2">
    <source>
        <dbReference type="EMBL" id="VDO14441.1"/>
    </source>
</evidence>
<keyword evidence="3" id="KW-1185">Reference proteome</keyword>
<dbReference type="Proteomes" id="UP000278807">
    <property type="component" value="Unassembled WGS sequence"/>
</dbReference>
<accession>A0A0R3TYJ2</accession>